<feature type="domain" description="AAA+ ATPase" evidence="1">
    <location>
        <begin position="2"/>
        <end position="324"/>
    </location>
</feature>
<dbReference type="Pfam" id="PF07728">
    <property type="entry name" value="AAA_5"/>
    <property type="match status" value="1"/>
</dbReference>
<dbReference type="GO" id="GO:0016887">
    <property type="term" value="F:ATP hydrolysis activity"/>
    <property type="evidence" value="ECO:0007669"/>
    <property type="project" value="InterPro"/>
</dbReference>
<protein>
    <submittedName>
        <fullName evidence="2">ATPase associated with various cellular activities, AAA_5</fullName>
    </submittedName>
</protein>
<reference evidence="2" key="1">
    <citation type="submission" date="2018-10" db="EMBL/GenBank/DDBJ databases">
        <authorList>
            <person name="Aoki K."/>
        </authorList>
    </citation>
    <scope>NUCLEOTIDE SEQUENCE</scope>
</reference>
<evidence type="ECO:0000313" key="2">
    <source>
        <dbReference type="EMBL" id="VAY87760.1"/>
    </source>
</evidence>
<dbReference type="InterPro" id="IPR027417">
    <property type="entry name" value="P-loop_NTPase"/>
</dbReference>
<evidence type="ECO:0000259" key="1">
    <source>
        <dbReference type="SMART" id="SM00382"/>
    </source>
</evidence>
<sequence>MNTKNIILYGAPGVGKTHNYQRIISMIENNNDEKYIFDTITNNTSSEIIEQNSETFQNIKDENRVEFVTFHQSYSYEDFIEGFRPNEHGNIQLEDGIFKLISDKASKNIENSNKDIFTIKEDINLKEQFKQYIDYKLENNSSIKLKRGEEFYLDRFENDKLYFKTSSKSNTNKELNLSYSDFEAIHKSLAPKVTLADISNILNTNSIQQKYAYYSQINLDFQSNKTDILNRNIDITNEKKNFYIVIDEINRGNISKIFGELITLIEEDTRDSYEITLPYSKKPFKIPSNLYIIATMNSTDKSIATIDIALRRRFTFLKMLPNLELVDNREAKELMGKLNEYIKLNINEDYMLGHSYFMKVKNIQDLEFVKEYKIKPLLEEYFYADDAKLDEVVSILETSKP</sequence>
<dbReference type="InterPro" id="IPR011704">
    <property type="entry name" value="ATPase_dyneun-rel_AAA"/>
</dbReference>
<accession>A0A3B1EA88</accession>
<dbReference type="InterPro" id="IPR003593">
    <property type="entry name" value="AAA+_ATPase"/>
</dbReference>
<dbReference type="SUPFAM" id="SSF52540">
    <property type="entry name" value="P-loop containing nucleoside triphosphate hydrolases"/>
    <property type="match status" value="1"/>
</dbReference>
<organism evidence="2">
    <name type="scientific">hydrothermal vent metagenome</name>
    <dbReference type="NCBI Taxonomy" id="652676"/>
    <lineage>
        <taxon>unclassified sequences</taxon>
        <taxon>metagenomes</taxon>
        <taxon>ecological metagenomes</taxon>
    </lineage>
</organism>
<gene>
    <name evidence="2" type="ORF">MNB_ARC-1_68</name>
</gene>
<dbReference type="InterPro" id="IPR052934">
    <property type="entry name" value="Methyl-DNA_Rec/Restrict_Enz"/>
</dbReference>
<dbReference type="GO" id="GO:0005524">
    <property type="term" value="F:ATP binding"/>
    <property type="evidence" value="ECO:0007669"/>
    <property type="project" value="InterPro"/>
</dbReference>
<dbReference type="PANTHER" id="PTHR37291:SF1">
    <property type="entry name" value="TYPE IV METHYL-DIRECTED RESTRICTION ENZYME ECOKMCRB SUBUNIT"/>
    <property type="match status" value="1"/>
</dbReference>
<dbReference type="Gene3D" id="3.40.50.300">
    <property type="entry name" value="P-loop containing nucleotide triphosphate hydrolases"/>
    <property type="match status" value="2"/>
</dbReference>
<dbReference type="PANTHER" id="PTHR37291">
    <property type="entry name" value="5-METHYLCYTOSINE-SPECIFIC RESTRICTION ENZYME B"/>
    <property type="match status" value="1"/>
</dbReference>
<name>A0A3B1EA88_9ZZZZ</name>
<dbReference type="SMART" id="SM00382">
    <property type="entry name" value="AAA"/>
    <property type="match status" value="1"/>
</dbReference>
<dbReference type="AlphaFoldDB" id="A0A3B1EA88"/>
<dbReference type="EMBL" id="UOYO01000035">
    <property type="protein sequence ID" value="VAY87760.1"/>
    <property type="molecule type" value="Genomic_DNA"/>
</dbReference>
<proteinExistence type="predicted"/>